<dbReference type="PROSITE" id="PS51485">
    <property type="entry name" value="PHYTOCYANIN"/>
    <property type="match status" value="1"/>
</dbReference>
<dbReference type="Gene3D" id="2.60.40.420">
    <property type="entry name" value="Cupredoxins - blue copper proteins"/>
    <property type="match status" value="1"/>
</dbReference>
<dbReference type="InterPro" id="IPR008972">
    <property type="entry name" value="Cupredoxin"/>
</dbReference>
<keyword evidence="3" id="KW-1185">Reference proteome</keyword>
<dbReference type="PANTHER" id="PTHR33021:SF273">
    <property type="entry name" value="OS04G0629200 PROTEIN"/>
    <property type="match status" value="1"/>
</dbReference>
<dbReference type="InterPro" id="IPR039391">
    <property type="entry name" value="Phytocyanin-like"/>
</dbReference>
<dbReference type="Gramene" id="TKW06739">
    <property type="protein sequence ID" value="TKW06739"/>
    <property type="gene ID" value="SEVIR_7G260200v2"/>
</dbReference>
<feature type="domain" description="Phytocyanin" evidence="1">
    <location>
        <begin position="8"/>
        <end position="103"/>
    </location>
</feature>
<dbReference type="Proteomes" id="UP000298652">
    <property type="component" value="Chromosome 7"/>
</dbReference>
<evidence type="ECO:0000313" key="2">
    <source>
        <dbReference type="EMBL" id="TKW06739.1"/>
    </source>
</evidence>
<dbReference type="GO" id="GO:0009055">
    <property type="term" value="F:electron transfer activity"/>
    <property type="evidence" value="ECO:0007669"/>
    <property type="project" value="InterPro"/>
</dbReference>
<evidence type="ECO:0000259" key="1">
    <source>
        <dbReference type="PROSITE" id="PS51485"/>
    </source>
</evidence>
<proteinExistence type="predicted"/>
<dbReference type="EMBL" id="CM016558">
    <property type="protein sequence ID" value="TKW06739.1"/>
    <property type="molecule type" value="Genomic_DNA"/>
</dbReference>
<gene>
    <name evidence="2" type="ORF">SEVIR_7G260200v2</name>
</gene>
<dbReference type="SUPFAM" id="SSF49503">
    <property type="entry name" value="Cupredoxins"/>
    <property type="match status" value="1"/>
</dbReference>
<dbReference type="CDD" id="cd04216">
    <property type="entry name" value="Phytocyanin"/>
    <property type="match status" value="1"/>
</dbReference>
<sequence length="146" mass="14708">MSALAAAFDYTIQWSVGGNYSDWSATHPVSVGDTVVFKYAPPHTVAQLSSEAAYKACNLGSKVFLDSSGGTGFTFDEPGTWYFSCVTGSHCARGQKVAITVTGSSVRSPAKPEGNSAAAPVAGAAGVAVKLALGLLGVGGALLAAF</sequence>
<name>A0A4U6U0H3_SETVI</name>
<protein>
    <recommendedName>
        <fullName evidence="1">Phytocyanin domain-containing protein</fullName>
    </recommendedName>
</protein>
<dbReference type="AlphaFoldDB" id="A0A4U6U0H3"/>
<dbReference type="PANTHER" id="PTHR33021">
    <property type="entry name" value="BLUE COPPER PROTEIN"/>
    <property type="match status" value="1"/>
</dbReference>
<accession>A0A4U6U0H3</accession>
<evidence type="ECO:0000313" key="3">
    <source>
        <dbReference type="Proteomes" id="UP000298652"/>
    </source>
</evidence>
<dbReference type="Pfam" id="PF02298">
    <property type="entry name" value="Cu_bind_like"/>
    <property type="match status" value="1"/>
</dbReference>
<reference evidence="2" key="1">
    <citation type="submission" date="2019-03" db="EMBL/GenBank/DDBJ databases">
        <title>WGS assembly of Setaria viridis.</title>
        <authorList>
            <person name="Huang P."/>
            <person name="Jenkins J."/>
            <person name="Grimwood J."/>
            <person name="Barry K."/>
            <person name="Healey A."/>
            <person name="Mamidi S."/>
            <person name="Sreedasyam A."/>
            <person name="Shu S."/>
            <person name="Feldman M."/>
            <person name="Wu J."/>
            <person name="Yu Y."/>
            <person name="Chen C."/>
            <person name="Johnson J."/>
            <person name="Rokhsar D."/>
            <person name="Baxter I."/>
            <person name="Schmutz J."/>
            <person name="Brutnell T."/>
            <person name="Kellogg E."/>
        </authorList>
    </citation>
    <scope>NUCLEOTIDE SEQUENCE [LARGE SCALE GENOMIC DNA]</scope>
</reference>
<dbReference type="GO" id="GO:0005886">
    <property type="term" value="C:plasma membrane"/>
    <property type="evidence" value="ECO:0007669"/>
    <property type="project" value="TreeGrafter"/>
</dbReference>
<dbReference type="InterPro" id="IPR003245">
    <property type="entry name" value="Phytocyanin_dom"/>
</dbReference>
<dbReference type="OMA" id="YSDWSAT"/>
<organism evidence="2 3">
    <name type="scientific">Setaria viridis</name>
    <name type="common">Green bristlegrass</name>
    <name type="synonym">Setaria italica subsp. viridis</name>
    <dbReference type="NCBI Taxonomy" id="4556"/>
    <lineage>
        <taxon>Eukaryota</taxon>
        <taxon>Viridiplantae</taxon>
        <taxon>Streptophyta</taxon>
        <taxon>Embryophyta</taxon>
        <taxon>Tracheophyta</taxon>
        <taxon>Spermatophyta</taxon>
        <taxon>Magnoliopsida</taxon>
        <taxon>Liliopsida</taxon>
        <taxon>Poales</taxon>
        <taxon>Poaceae</taxon>
        <taxon>PACMAD clade</taxon>
        <taxon>Panicoideae</taxon>
        <taxon>Panicodae</taxon>
        <taxon>Paniceae</taxon>
        <taxon>Cenchrinae</taxon>
        <taxon>Setaria</taxon>
    </lineage>
</organism>